<feature type="transmembrane region" description="Helical" evidence="1">
    <location>
        <begin position="53"/>
        <end position="75"/>
    </location>
</feature>
<dbReference type="EMBL" id="FXSZ01000003">
    <property type="protein sequence ID" value="SMO51823.1"/>
    <property type="molecule type" value="Genomic_DNA"/>
</dbReference>
<accession>A0A521BXB0</accession>
<dbReference type="InterPro" id="IPR046216">
    <property type="entry name" value="DUF6249"/>
</dbReference>
<dbReference type="Pfam" id="PF19762">
    <property type="entry name" value="DUF6249"/>
    <property type="match status" value="1"/>
</dbReference>
<keyword evidence="1" id="KW-0812">Transmembrane</keyword>
<protein>
    <recommendedName>
        <fullName evidence="2">DUF6249 domain-containing protein</fullName>
    </recommendedName>
</protein>
<name>A0A521BXB0_9SPHI</name>
<dbReference type="RefSeq" id="WP_142602213.1">
    <property type="nucleotide sequence ID" value="NZ_FXSZ01000003.1"/>
</dbReference>
<reference evidence="3 4" key="1">
    <citation type="submission" date="2017-05" db="EMBL/GenBank/DDBJ databases">
        <authorList>
            <person name="Varghese N."/>
            <person name="Submissions S."/>
        </authorList>
    </citation>
    <scope>NUCLEOTIDE SEQUENCE [LARGE SCALE GENOMIC DNA]</scope>
    <source>
        <strain evidence="3 4">DSM 21342</strain>
    </source>
</reference>
<keyword evidence="4" id="KW-1185">Reference proteome</keyword>
<feature type="transmembrane region" description="Helical" evidence="1">
    <location>
        <begin position="6"/>
        <end position="24"/>
    </location>
</feature>
<sequence>MEGILVPILISLGAFLMVFGLRYLDNKERMAMIERGMVPGARKRRSPSGVLKWGLLFIGVGVGLILAFILTNYVFIEMEEEKQTAVYFSMIFICGGIGLLGSYRVMKAEEEKEKAEKAQKEKTLQEERQLD</sequence>
<evidence type="ECO:0000259" key="2">
    <source>
        <dbReference type="Pfam" id="PF19762"/>
    </source>
</evidence>
<dbReference type="OrthoDB" id="678489at2"/>
<keyword evidence="1" id="KW-1133">Transmembrane helix</keyword>
<gene>
    <name evidence="3" type="ORF">SAMN06265350_1034</name>
</gene>
<evidence type="ECO:0000256" key="1">
    <source>
        <dbReference type="SAM" id="Phobius"/>
    </source>
</evidence>
<proteinExistence type="predicted"/>
<feature type="domain" description="DUF6249" evidence="2">
    <location>
        <begin position="8"/>
        <end position="105"/>
    </location>
</feature>
<organism evidence="3 4">
    <name type="scientific">Solitalea koreensis</name>
    <dbReference type="NCBI Taxonomy" id="543615"/>
    <lineage>
        <taxon>Bacteria</taxon>
        <taxon>Pseudomonadati</taxon>
        <taxon>Bacteroidota</taxon>
        <taxon>Sphingobacteriia</taxon>
        <taxon>Sphingobacteriales</taxon>
        <taxon>Sphingobacteriaceae</taxon>
        <taxon>Solitalea</taxon>
    </lineage>
</organism>
<dbReference type="Proteomes" id="UP000315971">
    <property type="component" value="Unassembled WGS sequence"/>
</dbReference>
<dbReference type="AlphaFoldDB" id="A0A521BXB0"/>
<keyword evidence="1" id="KW-0472">Membrane</keyword>
<evidence type="ECO:0000313" key="3">
    <source>
        <dbReference type="EMBL" id="SMO51823.1"/>
    </source>
</evidence>
<feature type="transmembrane region" description="Helical" evidence="1">
    <location>
        <begin position="87"/>
        <end position="106"/>
    </location>
</feature>
<evidence type="ECO:0000313" key="4">
    <source>
        <dbReference type="Proteomes" id="UP000315971"/>
    </source>
</evidence>